<dbReference type="EMBL" id="KZ668436">
    <property type="protein sequence ID" value="PPR87897.1"/>
    <property type="molecule type" value="Genomic_DNA"/>
</dbReference>
<evidence type="ECO:0000256" key="1">
    <source>
        <dbReference type="SAM" id="MobiDB-lite"/>
    </source>
</evidence>
<sequence>MRTRDQLRGPAPTWPNQYIDLGRVVTLKEAEINPPGGPLRIGDKGDRPRWRRSRKRSRQIHTGRSGGGRRKRQRSWVGLVLGEKAVGCRLEMMERRLEEGGWRLRKKEVRGKGWCDGGKFEREEKRRMGVKLGEGRGACAWVHGEREW</sequence>
<feature type="region of interest" description="Disordered" evidence="1">
    <location>
        <begin position="30"/>
        <end position="73"/>
    </location>
</feature>
<gene>
    <name evidence="2" type="ORF">GOBAR_AA32797</name>
</gene>
<feature type="compositionally biased region" description="Basic residues" evidence="1">
    <location>
        <begin position="49"/>
        <end position="73"/>
    </location>
</feature>
<evidence type="ECO:0000313" key="3">
    <source>
        <dbReference type="Proteomes" id="UP000239757"/>
    </source>
</evidence>
<name>A0A2P5WA31_GOSBA</name>
<protein>
    <submittedName>
        <fullName evidence="2">Uncharacterized protein</fullName>
    </submittedName>
</protein>
<organism evidence="2 3">
    <name type="scientific">Gossypium barbadense</name>
    <name type="common">Sea Island cotton</name>
    <name type="synonym">Hibiscus barbadensis</name>
    <dbReference type="NCBI Taxonomy" id="3634"/>
    <lineage>
        <taxon>Eukaryota</taxon>
        <taxon>Viridiplantae</taxon>
        <taxon>Streptophyta</taxon>
        <taxon>Embryophyta</taxon>
        <taxon>Tracheophyta</taxon>
        <taxon>Spermatophyta</taxon>
        <taxon>Magnoliopsida</taxon>
        <taxon>eudicotyledons</taxon>
        <taxon>Gunneridae</taxon>
        <taxon>Pentapetalae</taxon>
        <taxon>rosids</taxon>
        <taxon>malvids</taxon>
        <taxon>Malvales</taxon>
        <taxon>Malvaceae</taxon>
        <taxon>Malvoideae</taxon>
        <taxon>Gossypium</taxon>
    </lineage>
</organism>
<dbReference type="Proteomes" id="UP000239757">
    <property type="component" value="Unassembled WGS sequence"/>
</dbReference>
<dbReference type="AlphaFoldDB" id="A0A2P5WA31"/>
<accession>A0A2P5WA31</accession>
<reference evidence="2 3" key="1">
    <citation type="submission" date="2015-01" db="EMBL/GenBank/DDBJ databases">
        <title>Genome of allotetraploid Gossypium barbadense reveals genomic plasticity and fiber elongation in cotton evolution.</title>
        <authorList>
            <person name="Chen X."/>
            <person name="Liu X."/>
            <person name="Zhao B."/>
            <person name="Zheng H."/>
            <person name="Hu Y."/>
            <person name="Lu G."/>
            <person name="Yang C."/>
            <person name="Chen J."/>
            <person name="Shan C."/>
            <person name="Zhang L."/>
            <person name="Zhou Y."/>
            <person name="Wang L."/>
            <person name="Guo W."/>
            <person name="Bai Y."/>
            <person name="Ruan J."/>
            <person name="Shangguan X."/>
            <person name="Mao Y."/>
            <person name="Jiang J."/>
            <person name="Zhu Y."/>
            <person name="Lei J."/>
            <person name="Kang H."/>
            <person name="Chen S."/>
            <person name="He X."/>
            <person name="Wang R."/>
            <person name="Wang Y."/>
            <person name="Chen J."/>
            <person name="Wang L."/>
            <person name="Yu S."/>
            <person name="Wang B."/>
            <person name="Wei J."/>
            <person name="Song S."/>
            <person name="Lu X."/>
            <person name="Gao Z."/>
            <person name="Gu W."/>
            <person name="Deng X."/>
            <person name="Ma D."/>
            <person name="Wang S."/>
            <person name="Liang W."/>
            <person name="Fang L."/>
            <person name="Cai C."/>
            <person name="Zhu X."/>
            <person name="Zhou B."/>
            <person name="Zhang Y."/>
            <person name="Chen Z."/>
            <person name="Xu S."/>
            <person name="Zhu R."/>
            <person name="Wang S."/>
            <person name="Zhang T."/>
            <person name="Zhao G."/>
        </authorList>
    </citation>
    <scope>NUCLEOTIDE SEQUENCE [LARGE SCALE GENOMIC DNA]</scope>
    <source>
        <strain evidence="3">cv. Xinhai21</strain>
        <tissue evidence="2">Leaf</tissue>
    </source>
</reference>
<evidence type="ECO:0000313" key="2">
    <source>
        <dbReference type="EMBL" id="PPR87897.1"/>
    </source>
</evidence>
<proteinExistence type="predicted"/>